<dbReference type="PROSITE" id="PS51186">
    <property type="entry name" value="GNAT"/>
    <property type="match status" value="1"/>
</dbReference>
<accession>A0A7X0B663</accession>
<proteinExistence type="predicted"/>
<evidence type="ECO:0000259" key="1">
    <source>
        <dbReference type="PROSITE" id="PS51186"/>
    </source>
</evidence>
<organism evidence="2 3">
    <name type="scientific">Nitrospirillum iridis</name>
    <dbReference type="NCBI Taxonomy" id="765888"/>
    <lineage>
        <taxon>Bacteria</taxon>
        <taxon>Pseudomonadati</taxon>
        <taxon>Pseudomonadota</taxon>
        <taxon>Alphaproteobacteria</taxon>
        <taxon>Rhodospirillales</taxon>
        <taxon>Azospirillaceae</taxon>
        <taxon>Nitrospirillum</taxon>
    </lineage>
</organism>
<keyword evidence="2" id="KW-0808">Transferase</keyword>
<dbReference type="InterPro" id="IPR016181">
    <property type="entry name" value="Acyl_CoA_acyltransferase"/>
</dbReference>
<dbReference type="AlphaFoldDB" id="A0A7X0B663"/>
<dbReference type="RefSeq" id="WP_246463466.1">
    <property type="nucleotide sequence ID" value="NZ_JACIIZ010000031.1"/>
</dbReference>
<gene>
    <name evidence="2" type="ORF">FHS74_005939</name>
</gene>
<dbReference type="InterPro" id="IPR000182">
    <property type="entry name" value="GNAT_dom"/>
</dbReference>
<dbReference type="Pfam" id="PF00583">
    <property type="entry name" value="Acetyltransf_1"/>
    <property type="match status" value="1"/>
</dbReference>
<reference evidence="2 3" key="1">
    <citation type="submission" date="2020-08" db="EMBL/GenBank/DDBJ databases">
        <title>Genomic Encyclopedia of Type Strains, Phase IV (KMG-IV): sequencing the most valuable type-strain genomes for metagenomic binning, comparative biology and taxonomic classification.</title>
        <authorList>
            <person name="Goeker M."/>
        </authorList>
    </citation>
    <scope>NUCLEOTIDE SEQUENCE [LARGE SCALE GENOMIC DNA]</scope>
    <source>
        <strain evidence="2 3">DSM 22198</strain>
    </source>
</reference>
<dbReference type="GO" id="GO:0016747">
    <property type="term" value="F:acyltransferase activity, transferring groups other than amino-acyl groups"/>
    <property type="evidence" value="ECO:0007669"/>
    <property type="project" value="InterPro"/>
</dbReference>
<dbReference type="Gene3D" id="3.40.630.30">
    <property type="match status" value="1"/>
</dbReference>
<sequence>MTLATWTLPEDLPAGKLPVTVTYLEMAEPPTGPAQPRPVGVDGPVHARNCPPAYYRFLYDTVGDPWLWEYRRRMAPERLAQILADPAVEVHVVAIEGVPAGYIELDAEKLAGDGPDGGTMEVAYFGLMPWAIGRGIGPWLLDWGVRRAWATPAVRRLTVNTCTFDHPSALGLYQRAGFRALRTEDKLVDDPRLSGLLPLTAAPHIPLARRPQP</sequence>
<dbReference type="Proteomes" id="UP000539175">
    <property type="component" value="Unassembled WGS sequence"/>
</dbReference>
<dbReference type="SUPFAM" id="SSF55729">
    <property type="entry name" value="Acyl-CoA N-acyltransferases (Nat)"/>
    <property type="match status" value="1"/>
</dbReference>
<evidence type="ECO:0000313" key="2">
    <source>
        <dbReference type="EMBL" id="MBB6255340.1"/>
    </source>
</evidence>
<protein>
    <submittedName>
        <fullName evidence="2">GNAT superfamily N-acetyltransferase</fullName>
    </submittedName>
</protein>
<dbReference type="EMBL" id="JACIIZ010000031">
    <property type="protein sequence ID" value="MBB6255340.1"/>
    <property type="molecule type" value="Genomic_DNA"/>
</dbReference>
<comment type="caution">
    <text evidence="2">The sequence shown here is derived from an EMBL/GenBank/DDBJ whole genome shotgun (WGS) entry which is preliminary data.</text>
</comment>
<keyword evidence="3" id="KW-1185">Reference proteome</keyword>
<feature type="domain" description="N-acetyltransferase" evidence="1">
    <location>
        <begin position="45"/>
        <end position="200"/>
    </location>
</feature>
<evidence type="ECO:0000313" key="3">
    <source>
        <dbReference type="Proteomes" id="UP000539175"/>
    </source>
</evidence>
<name>A0A7X0B663_9PROT</name>